<feature type="compositionally biased region" description="Polar residues" evidence="7">
    <location>
        <begin position="213"/>
        <end position="273"/>
    </location>
</feature>
<sequence length="514" mass="55070">MGTLGAGTRPRDCLPSIGFLELEQIKKDGSRPLQKYPTMATTVGVSTAPLVSPTSIYSGPPPPYSYPSSTSSAPLQSGYISPPDSRRAVEDEKDQSHSQPQRQSLPSIHEALGNDNPLPYTGPPSSGPPSQPAHHAPPPLPANLISRSSVEGPPGPPNPFSNGSTSAPYLREPAYPYQNGQAGLSQAEASRSSLASLNSQDSRNPSLPSLSSGKSPTQSSRTGAPSLQVSQTSSAYEYSAQGSVGSMASPTTYSPYNQSFSYQSQPSSGTGSYPSAPYDSRPYTGVPWKAGAAEQHRMEEMKRSLVTRPAMPGQPHSDSVKRHLDSYDVETSLNEITDVSSRTLEFSRHYAARAHQTQRSGPILGSLPSLNEIDELLQLQRRNQDALIRIRTAVLNQEHALAEQRQRQAFKTDSPYDDDHGGMYHDEFKGAGGFAGADPKKRRGKAAPPGRCHSCNRAETPEWRRGPDGARTLCNACGLHYAKLTRKMGANKASSLGSNLKPKSGLDSASPTPH</sequence>
<dbReference type="RefSeq" id="XP_028489033.1">
    <property type="nucleotide sequence ID" value="XM_028626413.1"/>
</dbReference>
<dbReference type="EMBL" id="RCNU01000001">
    <property type="protein sequence ID" value="RWQ99388.1"/>
    <property type="molecule type" value="Genomic_DNA"/>
</dbReference>
<evidence type="ECO:0000256" key="7">
    <source>
        <dbReference type="SAM" id="MobiDB-lite"/>
    </source>
</evidence>
<keyword evidence="5" id="KW-0804">Transcription</keyword>
<evidence type="ECO:0000313" key="10">
    <source>
        <dbReference type="Proteomes" id="UP000283841"/>
    </source>
</evidence>
<dbReference type="GO" id="GO:0008270">
    <property type="term" value="F:zinc ion binding"/>
    <property type="evidence" value="ECO:0007669"/>
    <property type="project" value="UniProtKB-KW"/>
</dbReference>
<feature type="compositionally biased region" description="Pro residues" evidence="7">
    <location>
        <begin position="120"/>
        <end position="141"/>
    </location>
</feature>
<feature type="region of interest" description="Disordered" evidence="7">
    <location>
        <begin position="491"/>
        <end position="514"/>
    </location>
</feature>
<keyword evidence="4" id="KW-0805">Transcription regulation</keyword>
<dbReference type="GeneID" id="39595690"/>
<gene>
    <name evidence="9" type="ORF">C8Q69DRAFT_23223</name>
</gene>
<evidence type="ECO:0000256" key="4">
    <source>
        <dbReference type="ARBA" id="ARBA00023015"/>
    </source>
</evidence>
<keyword evidence="2 6" id="KW-0863">Zinc-finger</keyword>
<evidence type="ECO:0000256" key="3">
    <source>
        <dbReference type="ARBA" id="ARBA00022833"/>
    </source>
</evidence>
<keyword evidence="1" id="KW-0479">Metal-binding</keyword>
<dbReference type="GO" id="GO:0043565">
    <property type="term" value="F:sequence-specific DNA binding"/>
    <property type="evidence" value="ECO:0007669"/>
    <property type="project" value="InterPro"/>
</dbReference>
<dbReference type="STRING" id="264951.A0A443I5L4"/>
<dbReference type="GO" id="GO:0006355">
    <property type="term" value="P:regulation of DNA-templated transcription"/>
    <property type="evidence" value="ECO:0007669"/>
    <property type="project" value="InterPro"/>
</dbReference>
<comment type="caution">
    <text evidence="9">The sequence shown here is derived from an EMBL/GenBank/DDBJ whole genome shotgun (WGS) entry which is preliminary data.</text>
</comment>
<evidence type="ECO:0000259" key="8">
    <source>
        <dbReference type="PROSITE" id="PS50114"/>
    </source>
</evidence>
<dbReference type="InterPro" id="IPR000679">
    <property type="entry name" value="Znf_GATA"/>
</dbReference>
<dbReference type="InterPro" id="IPR013088">
    <property type="entry name" value="Znf_NHR/GATA"/>
</dbReference>
<name>A0A443I5L4_BYSSP</name>
<feature type="compositionally biased region" description="Polar residues" evidence="7">
    <location>
        <begin position="97"/>
        <end position="106"/>
    </location>
</feature>
<reference evidence="9 10" key="1">
    <citation type="journal article" date="2018" name="Front. Microbiol.">
        <title>Genomic and genetic insights into a cosmopolitan fungus, Paecilomyces variotii (Eurotiales).</title>
        <authorList>
            <person name="Urquhart A.S."/>
            <person name="Mondo S.J."/>
            <person name="Makela M.R."/>
            <person name="Hane J.K."/>
            <person name="Wiebenga A."/>
            <person name="He G."/>
            <person name="Mihaltcheva S."/>
            <person name="Pangilinan J."/>
            <person name="Lipzen A."/>
            <person name="Barry K."/>
            <person name="de Vries R.P."/>
            <person name="Grigoriev I.V."/>
            <person name="Idnurm A."/>
        </authorList>
    </citation>
    <scope>NUCLEOTIDE SEQUENCE [LARGE SCALE GENOMIC DNA]</scope>
    <source>
        <strain evidence="9 10">CBS 101075</strain>
    </source>
</reference>
<dbReference type="VEuPathDB" id="FungiDB:C8Q69DRAFT_23223"/>
<evidence type="ECO:0000256" key="5">
    <source>
        <dbReference type="ARBA" id="ARBA00023163"/>
    </source>
</evidence>
<dbReference type="PANTHER" id="PTHR47172:SF24">
    <property type="entry name" value="GATA ZINC FINGER DOMAIN-CONTAINING PROTEIN 14-RELATED"/>
    <property type="match status" value="1"/>
</dbReference>
<evidence type="ECO:0000256" key="6">
    <source>
        <dbReference type="PROSITE-ProRule" id="PRU00094"/>
    </source>
</evidence>
<dbReference type="FunFam" id="3.30.50.10:FF:000043">
    <property type="entry name" value="Sexual development transcription factor NsdD"/>
    <property type="match status" value="1"/>
</dbReference>
<feature type="compositionally biased region" description="Basic and acidic residues" evidence="7">
    <location>
        <begin position="84"/>
        <end position="96"/>
    </location>
</feature>
<protein>
    <recommendedName>
        <fullName evidence="8">GATA-type domain-containing protein</fullName>
    </recommendedName>
</protein>
<feature type="compositionally biased region" description="Polar residues" evidence="7">
    <location>
        <begin position="178"/>
        <end position="204"/>
    </location>
</feature>
<feature type="domain" description="GATA-type" evidence="8">
    <location>
        <begin position="451"/>
        <end position="481"/>
    </location>
</feature>
<dbReference type="AlphaFoldDB" id="A0A443I5L4"/>
<accession>A0A443I5L4</accession>
<dbReference type="OrthoDB" id="2162994at2759"/>
<dbReference type="Gene3D" id="3.30.50.10">
    <property type="entry name" value="Erythroid Transcription Factor GATA-1, subunit A"/>
    <property type="match status" value="1"/>
</dbReference>
<dbReference type="SUPFAM" id="SSF57716">
    <property type="entry name" value="Glucocorticoid receptor-like (DNA-binding domain)"/>
    <property type="match status" value="1"/>
</dbReference>
<organism evidence="9 10">
    <name type="scientific">Byssochlamys spectabilis</name>
    <name type="common">Paecilomyces variotii</name>
    <dbReference type="NCBI Taxonomy" id="264951"/>
    <lineage>
        <taxon>Eukaryota</taxon>
        <taxon>Fungi</taxon>
        <taxon>Dikarya</taxon>
        <taxon>Ascomycota</taxon>
        <taxon>Pezizomycotina</taxon>
        <taxon>Eurotiomycetes</taxon>
        <taxon>Eurotiomycetidae</taxon>
        <taxon>Eurotiales</taxon>
        <taxon>Thermoascaceae</taxon>
        <taxon>Paecilomyces</taxon>
    </lineage>
</organism>
<dbReference type="CDD" id="cd00202">
    <property type="entry name" value="ZnF_GATA"/>
    <property type="match status" value="1"/>
</dbReference>
<feature type="region of interest" description="Disordered" evidence="7">
    <location>
        <begin position="44"/>
        <end position="278"/>
    </location>
</feature>
<evidence type="ECO:0000256" key="1">
    <source>
        <dbReference type="ARBA" id="ARBA00022723"/>
    </source>
</evidence>
<dbReference type="Proteomes" id="UP000283841">
    <property type="component" value="Unassembled WGS sequence"/>
</dbReference>
<dbReference type="PANTHER" id="PTHR47172">
    <property type="entry name" value="OS01G0976800 PROTEIN"/>
    <property type="match status" value="1"/>
</dbReference>
<evidence type="ECO:0000313" key="9">
    <source>
        <dbReference type="EMBL" id="RWQ99388.1"/>
    </source>
</evidence>
<proteinExistence type="predicted"/>
<dbReference type="PROSITE" id="PS00344">
    <property type="entry name" value="GATA_ZN_FINGER_1"/>
    <property type="match status" value="1"/>
</dbReference>
<keyword evidence="3" id="KW-0862">Zinc</keyword>
<evidence type="ECO:0000256" key="2">
    <source>
        <dbReference type="ARBA" id="ARBA00022771"/>
    </source>
</evidence>
<dbReference type="SMART" id="SM00401">
    <property type="entry name" value="ZnF_GATA"/>
    <property type="match status" value="1"/>
</dbReference>
<keyword evidence="10" id="KW-1185">Reference proteome</keyword>
<dbReference type="Pfam" id="PF00320">
    <property type="entry name" value="GATA"/>
    <property type="match status" value="1"/>
</dbReference>
<dbReference type="PROSITE" id="PS50114">
    <property type="entry name" value="GATA_ZN_FINGER_2"/>
    <property type="match status" value="1"/>
</dbReference>